<dbReference type="InterPro" id="IPR009057">
    <property type="entry name" value="Homeodomain-like_sf"/>
</dbReference>
<organism evidence="5 6">
    <name type="scientific">Niabella pedocola</name>
    <dbReference type="NCBI Taxonomy" id="1752077"/>
    <lineage>
        <taxon>Bacteria</taxon>
        <taxon>Pseudomonadati</taxon>
        <taxon>Bacteroidota</taxon>
        <taxon>Chitinophagia</taxon>
        <taxon>Chitinophagales</taxon>
        <taxon>Chitinophagaceae</taxon>
        <taxon>Niabella</taxon>
    </lineage>
</organism>
<comment type="caution">
    <text evidence="5">The sequence shown here is derived from an EMBL/GenBank/DDBJ whole genome shotgun (WGS) entry which is preliminary data.</text>
</comment>
<dbReference type="PROSITE" id="PS01124">
    <property type="entry name" value="HTH_ARAC_FAMILY_2"/>
    <property type="match status" value="1"/>
</dbReference>
<dbReference type="Gene3D" id="2.60.120.10">
    <property type="entry name" value="Jelly Rolls"/>
    <property type="match status" value="1"/>
</dbReference>
<dbReference type="Pfam" id="PF07883">
    <property type="entry name" value="Cupin_2"/>
    <property type="match status" value="1"/>
</dbReference>
<evidence type="ECO:0000256" key="2">
    <source>
        <dbReference type="ARBA" id="ARBA00023125"/>
    </source>
</evidence>
<sequence>MKPQVLKMANTPGASFELRRDQVPVNNRWHYHKEVELIYVISGSGTLLIGNRIRSFSAGTLCMIGAGIPHYWRFDDQYFGFGKVPIDVIAIHFPETFWGQSFLDLPENKDIRQLLERAKKGILIQGSIKSLIPTFQYMLSINGPYRIISLIALLSKIARWPTITYLLPEQIATFISTQDEGRINTIYNYTMKHFKRAIRLLEIAEIAGVTPNAFCRYFKQQTQKTYSQFIIELRVSYACKQLEETDRPIKSLSLESGFANIASFRRFFKIITGLSPLSYQKAYKVRTTS</sequence>
<dbReference type="SUPFAM" id="SSF46689">
    <property type="entry name" value="Homeodomain-like"/>
    <property type="match status" value="2"/>
</dbReference>
<evidence type="ECO:0000313" key="5">
    <source>
        <dbReference type="EMBL" id="MCD2422605.1"/>
    </source>
</evidence>
<dbReference type="InterPro" id="IPR011051">
    <property type="entry name" value="RmlC_Cupin_sf"/>
</dbReference>
<dbReference type="PANTHER" id="PTHR43280:SF27">
    <property type="entry name" value="TRANSCRIPTIONAL REGULATOR MTLR"/>
    <property type="match status" value="1"/>
</dbReference>
<protein>
    <submittedName>
        <fullName evidence="5">AraC family transcriptional regulator</fullName>
    </submittedName>
</protein>
<keyword evidence="3" id="KW-0804">Transcription</keyword>
<gene>
    <name evidence="5" type="ORF">LQ567_07510</name>
</gene>
<dbReference type="Gene3D" id="1.10.10.60">
    <property type="entry name" value="Homeodomain-like"/>
    <property type="match status" value="2"/>
</dbReference>
<dbReference type="PANTHER" id="PTHR43280">
    <property type="entry name" value="ARAC-FAMILY TRANSCRIPTIONAL REGULATOR"/>
    <property type="match status" value="1"/>
</dbReference>
<feature type="domain" description="HTH araC/xylS-type" evidence="4">
    <location>
        <begin position="184"/>
        <end position="282"/>
    </location>
</feature>
<name>A0ABS8PP07_9BACT</name>
<dbReference type="InterPro" id="IPR014710">
    <property type="entry name" value="RmlC-like_jellyroll"/>
</dbReference>
<evidence type="ECO:0000256" key="1">
    <source>
        <dbReference type="ARBA" id="ARBA00023015"/>
    </source>
</evidence>
<dbReference type="SUPFAM" id="SSF51182">
    <property type="entry name" value="RmlC-like cupins"/>
    <property type="match status" value="1"/>
</dbReference>
<evidence type="ECO:0000259" key="4">
    <source>
        <dbReference type="PROSITE" id="PS01124"/>
    </source>
</evidence>
<dbReference type="RefSeq" id="WP_231003746.1">
    <property type="nucleotide sequence ID" value="NZ_JAJNEC010000004.1"/>
</dbReference>
<reference evidence="5 6" key="1">
    <citation type="submission" date="2021-11" db="EMBL/GenBank/DDBJ databases">
        <title>Genomic of Niabella pedocola.</title>
        <authorList>
            <person name="Wu T."/>
        </authorList>
    </citation>
    <scope>NUCLEOTIDE SEQUENCE [LARGE SCALE GENOMIC DNA]</scope>
    <source>
        <strain evidence="5 6">JCM 31011</strain>
    </source>
</reference>
<dbReference type="InterPro" id="IPR018060">
    <property type="entry name" value="HTH_AraC"/>
</dbReference>
<dbReference type="EMBL" id="JAJNEC010000004">
    <property type="protein sequence ID" value="MCD2422605.1"/>
    <property type="molecule type" value="Genomic_DNA"/>
</dbReference>
<dbReference type="SMART" id="SM00342">
    <property type="entry name" value="HTH_ARAC"/>
    <property type="match status" value="1"/>
</dbReference>
<accession>A0ABS8PP07</accession>
<dbReference type="Pfam" id="PF12833">
    <property type="entry name" value="HTH_18"/>
    <property type="match status" value="1"/>
</dbReference>
<evidence type="ECO:0000313" key="6">
    <source>
        <dbReference type="Proteomes" id="UP001199816"/>
    </source>
</evidence>
<keyword evidence="6" id="KW-1185">Reference proteome</keyword>
<dbReference type="Proteomes" id="UP001199816">
    <property type="component" value="Unassembled WGS sequence"/>
</dbReference>
<keyword evidence="1" id="KW-0805">Transcription regulation</keyword>
<keyword evidence="2" id="KW-0238">DNA-binding</keyword>
<dbReference type="InterPro" id="IPR013096">
    <property type="entry name" value="Cupin_2"/>
</dbReference>
<proteinExistence type="predicted"/>
<evidence type="ECO:0000256" key="3">
    <source>
        <dbReference type="ARBA" id="ARBA00023163"/>
    </source>
</evidence>